<evidence type="ECO:0000256" key="8">
    <source>
        <dbReference type="ARBA" id="ARBA00023128"/>
    </source>
</evidence>
<keyword evidence="4 10" id="KW-0812">Transmembrane</keyword>
<dbReference type="PANTHER" id="PTHR45671:SF15">
    <property type="entry name" value="MIR1-PHOSPHATE TRANSPORTER OF THE MITOCHONDRIAL CARRIER (MCF) FAMILY"/>
    <property type="match status" value="1"/>
</dbReference>
<evidence type="ECO:0000256" key="7">
    <source>
        <dbReference type="ARBA" id="ARBA00022989"/>
    </source>
</evidence>
<organism evidence="12 13">
    <name type="scientific">Tilletiopsis washingtonensis</name>
    <dbReference type="NCBI Taxonomy" id="58919"/>
    <lineage>
        <taxon>Eukaryota</taxon>
        <taxon>Fungi</taxon>
        <taxon>Dikarya</taxon>
        <taxon>Basidiomycota</taxon>
        <taxon>Ustilaginomycotina</taxon>
        <taxon>Exobasidiomycetes</taxon>
        <taxon>Entylomatales</taxon>
        <taxon>Entylomatales incertae sedis</taxon>
        <taxon>Tilletiopsis</taxon>
    </lineage>
</organism>
<dbReference type="Proteomes" id="UP000245946">
    <property type="component" value="Unassembled WGS sequence"/>
</dbReference>
<dbReference type="InterPro" id="IPR044677">
    <property type="entry name" value="SLC25A3/Pic2/Mir1-like"/>
</dbReference>
<dbReference type="GO" id="GO:0005315">
    <property type="term" value="F:phosphate transmembrane transporter activity"/>
    <property type="evidence" value="ECO:0007669"/>
    <property type="project" value="InterPro"/>
</dbReference>
<feature type="repeat" description="Solcar" evidence="10">
    <location>
        <begin position="156"/>
        <end position="240"/>
    </location>
</feature>
<sequence>MGSMAKHIVAEEGAAGLLTGFGPTAVGYLIQGGAKFAGFEYFKKTFAQMAGSQADAEKYRTAIYIGGASAAELVASTLLTPLEAARIRLVSSKGYANGLVGAVGRMAKEGGLGEFYAGYAPLLCKQIPYAIGQFTTMEMLSDLGYTKRFKAKGKTSEIAVDLGNGMLAGAAAAVLSHPADTLLSKINKGGGGKGGAMKKLLVLAKETGPVGIWAGLGTRVVMTAFLISGQFAIYGQIKAAVGAPAGVNIAKVDVKKES</sequence>
<evidence type="ECO:0000256" key="5">
    <source>
        <dbReference type="ARBA" id="ARBA00022737"/>
    </source>
</evidence>
<evidence type="ECO:0000256" key="11">
    <source>
        <dbReference type="RuleBase" id="RU000488"/>
    </source>
</evidence>
<keyword evidence="7" id="KW-1133">Transmembrane helix</keyword>
<keyword evidence="5" id="KW-0677">Repeat</keyword>
<dbReference type="EMBL" id="KZ819300">
    <property type="protein sequence ID" value="PWN96256.1"/>
    <property type="molecule type" value="Genomic_DNA"/>
</dbReference>
<evidence type="ECO:0000256" key="10">
    <source>
        <dbReference type="PROSITE-ProRule" id="PRU00282"/>
    </source>
</evidence>
<dbReference type="AlphaFoldDB" id="A0A316Z4F3"/>
<keyword evidence="9 10" id="KW-0472">Membrane</keyword>
<dbReference type="Gene3D" id="1.50.40.10">
    <property type="entry name" value="Mitochondrial carrier domain"/>
    <property type="match status" value="1"/>
</dbReference>
<dbReference type="Pfam" id="PF00153">
    <property type="entry name" value="Mito_carr"/>
    <property type="match status" value="3"/>
</dbReference>
<comment type="similarity">
    <text evidence="2 11">Belongs to the mitochondrial carrier (TC 2.A.29) family.</text>
</comment>
<dbReference type="InterPro" id="IPR018108">
    <property type="entry name" value="MCP_transmembrane"/>
</dbReference>
<evidence type="ECO:0000256" key="6">
    <source>
        <dbReference type="ARBA" id="ARBA00022792"/>
    </source>
</evidence>
<dbReference type="GO" id="GO:0005743">
    <property type="term" value="C:mitochondrial inner membrane"/>
    <property type="evidence" value="ECO:0007669"/>
    <property type="project" value="UniProtKB-SubCell"/>
</dbReference>
<comment type="subcellular location">
    <subcellularLocation>
        <location evidence="1">Mitochondrion inner membrane</location>
        <topology evidence="1">Multi-pass membrane protein</topology>
    </subcellularLocation>
</comment>
<dbReference type="InterPro" id="IPR023395">
    <property type="entry name" value="MCP_dom_sf"/>
</dbReference>
<evidence type="ECO:0000256" key="3">
    <source>
        <dbReference type="ARBA" id="ARBA00022448"/>
    </source>
</evidence>
<keyword evidence="8" id="KW-0496">Mitochondrion</keyword>
<name>A0A316Z4F3_9BASI</name>
<dbReference type="RefSeq" id="XP_025596535.1">
    <property type="nucleotide sequence ID" value="XM_025743048.1"/>
</dbReference>
<dbReference type="PROSITE" id="PS50920">
    <property type="entry name" value="SOLCAR"/>
    <property type="match status" value="2"/>
</dbReference>
<evidence type="ECO:0000256" key="2">
    <source>
        <dbReference type="ARBA" id="ARBA00006375"/>
    </source>
</evidence>
<proteinExistence type="inferred from homology"/>
<dbReference type="GeneID" id="37270592"/>
<protein>
    <submittedName>
        <fullName evidence="12">Mitochondrial carrier</fullName>
    </submittedName>
</protein>
<feature type="repeat" description="Solcar" evidence="10">
    <location>
        <begin position="59"/>
        <end position="143"/>
    </location>
</feature>
<accession>A0A316Z4F3</accession>
<gene>
    <name evidence="12" type="ORF">FA09DRAFT_331489</name>
</gene>
<keyword evidence="6" id="KW-0999">Mitochondrion inner membrane</keyword>
<evidence type="ECO:0000256" key="1">
    <source>
        <dbReference type="ARBA" id="ARBA00004448"/>
    </source>
</evidence>
<keyword evidence="13" id="KW-1185">Reference proteome</keyword>
<evidence type="ECO:0000313" key="13">
    <source>
        <dbReference type="Proteomes" id="UP000245946"/>
    </source>
</evidence>
<evidence type="ECO:0000256" key="4">
    <source>
        <dbReference type="ARBA" id="ARBA00022692"/>
    </source>
</evidence>
<dbReference type="PANTHER" id="PTHR45671">
    <property type="entry name" value="SOLUTE CARRIER FAMILY 25 (MITOCHONDRIAL CARRIER PHOSPHATE CARRIER), MEMBER 3, LIKE-RELATED-RELATED"/>
    <property type="match status" value="1"/>
</dbReference>
<evidence type="ECO:0000313" key="12">
    <source>
        <dbReference type="EMBL" id="PWN96256.1"/>
    </source>
</evidence>
<dbReference type="GO" id="GO:1990547">
    <property type="term" value="P:mitochondrial phosphate ion transmembrane transport"/>
    <property type="evidence" value="ECO:0007669"/>
    <property type="project" value="InterPro"/>
</dbReference>
<dbReference type="SUPFAM" id="SSF103506">
    <property type="entry name" value="Mitochondrial carrier"/>
    <property type="match status" value="1"/>
</dbReference>
<dbReference type="OrthoDB" id="427452at2759"/>
<evidence type="ECO:0000256" key="9">
    <source>
        <dbReference type="ARBA" id="ARBA00023136"/>
    </source>
</evidence>
<keyword evidence="3 11" id="KW-0813">Transport</keyword>
<reference evidence="12 13" key="1">
    <citation type="journal article" date="2018" name="Mol. Biol. Evol.">
        <title>Broad Genomic Sampling Reveals a Smut Pathogenic Ancestry of the Fungal Clade Ustilaginomycotina.</title>
        <authorList>
            <person name="Kijpornyongpan T."/>
            <person name="Mondo S.J."/>
            <person name="Barry K."/>
            <person name="Sandor L."/>
            <person name="Lee J."/>
            <person name="Lipzen A."/>
            <person name="Pangilinan J."/>
            <person name="LaButti K."/>
            <person name="Hainaut M."/>
            <person name="Henrissat B."/>
            <person name="Grigoriev I.V."/>
            <person name="Spatafora J.W."/>
            <person name="Aime M.C."/>
        </authorList>
    </citation>
    <scope>NUCLEOTIDE SEQUENCE [LARGE SCALE GENOMIC DNA]</scope>
    <source>
        <strain evidence="12 13">MCA 4186</strain>
    </source>
</reference>
<dbReference type="STRING" id="58919.A0A316Z4F3"/>